<dbReference type="EMBL" id="UINC01017313">
    <property type="protein sequence ID" value="SVA71606.1"/>
    <property type="molecule type" value="Genomic_DNA"/>
</dbReference>
<dbReference type="CDD" id="cd06261">
    <property type="entry name" value="TM_PBP2"/>
    <property type="match status" value="1"/>
</dbReference>
<keyword evidence="6 8" id="KW-1133">Transmembrane helix</keyword>
<dbReference type="GO" id="GO:0015416">
    <property type="term" value="F:ABC-type phosphonate transporter activity"/>
    <property type="evidence" value="ECO:0007669"/>
    <property type="project" value="InterPro"/>
</dbReference>
<feature type="transmembrane region" description="Helical" evidence="8">
    <location>
        <begin position="320"/>
        <end position="340"/>
    </location>
</feature>
<gene>
    <name evidence="10" type="ORF">METZ01_LOCUS124460</name>
</gene>
<proteinExistence type="predicted"/>
<feature type="domain" description="ABC transmembrane type-1" evidence="9">
    <location>
        <begin position="314"/>
        <end position="497"/>
    </location>
</feature>
<evidence type="ECO:0000256" key="3">
    <source>
        <dbReference type="ARBA" id="ARBA00022475"/>
    </source>
</evidence>
<dbReference type="Pfam" id="PF12974">
    <property type="entry name" value="Phosphonate-bd"/>
    <property type="match status" value="1"/>
</dbReference>
<dbReference type="InterPro" id="IPR005769">
    <property type="entry name" value="PhnE/PtxC"/>
</dbReference>
<dbReference type="InterPro" id="IPR035906">
    <property type="entry name" value="MetI-like_sf"/>
</dbReference>
<dbReference type="PANTHER" id="PTHR30043">
    <property type="entry name" value="PHOSPHONATES TRANSPORT SYSTEM PERMEASE PROTEIN"/>
    <property type="match status" value="1"/>
</dbReference>
<comment type="subcellular location">
    <subcellularLocation>
        <location evidence="1">Cell membrane</location>
        <topology evidence="1">Multi-pass membrane protein</topology>
    </subcellularLocation>
</comment>
<evidence type="ECO:0000256" key="5">
    <source>
        <dbReference type="ARBA" id="ARBA00022729"/>
    </source>
</evidence>
<keyword evidence="4 8" id="KW-0812">Transmembrane</keyword>
<dbReference type="SUPFAM" id="SSF53850">
    <property type="entry name" value="Periplasmic binding protein-like II"/>
    <property type="match status" value="1"/>
</dbReference>
<dbReference type="Pfam" id="PF00528">
    <property type="entry name" value="BPD_transp_1"/>
    <property type="match status" value="1"/>
</dbReference>
<dbReference type="InterPro" id="IPR005770">
    <property type="entry name" value="PhnD"/>
</dbReference>
<reference evidence="10" key="1">
    <citation type="submission" date="2018-05" db="EMBL/GenBank/DDBJ databases">
        <authorList>
            <person name="Lanie J.A."/>
            <person name="Ng W.-L."/>
            <person name="Kazmierczak K.M."/>
            <person name="Andrzejewski T.M."/>
            <person name="Davidsen T.M."/>
            <person name="Wayne K.J."/>
            <person name="Tettelin H."/>
            <person name="Glass J.I."/>
            <person name="Rusch D."/>
            <person name="Podicherti R."/>
            <person name="Tsui H.-C.T."/>
            <person name="Winkler M.E."/>
        </authorList>
    </citation>
    <scope>NUCLEOTIDE SEQUENCE</scope>
</reference>
<feature type="transmembrane region" description="Helical" evidence="8">
    <location>
        <begin position="479"/>
        <end position="500"/>
    </location>
</feature>
<evidence type="ECO:0000256" key="6">
    <source>
        <dbReference type="ARBA" id="ARBA00022989"/>
    </source>
</evidence>
<keyword evidence="3" id="KW-1003">Cell membrane</keyword>
<dbReference type="SUPFAM" id="SSF161098">
    <property type="entry name" value="MetI-like"/>
    <property type="match status" value="1"/>
</dbReference>
<dbReference type="NCBIfam" id="TIGR01097">
    <property type="entry name" value="PhnE"/>
    <property type="match status" value="1"/>
</dbReference>
<sequence>MAVAPGGDNLEGLDFQQLTSYLSDKIGIPVKLKYCKDYNEAMTMLSDGTAQIGWLGAYAYQKLESDNSPVVEFAVGVPKGKNVPFYRSKFIVRSDSNIQILEDVRNKTIALGDIYSTSGYEVPRRELLEVGINLQNEGSFKAISNVANHDEAIRSVIEGTADVAPVSSINLELMIANRTINTKDFRIIHQSPNIPGAPLVYLRNLEPNLKEQIKSLVLDAHNHIDVSGYGGHMDRYVDPVESHREYIESYLRPQWTWRTIIGILAFIVIYTLIAIDLEVDISQLLSDSFLYMKDVLGRMWPPDFSNFSHLMLAMLETVEIAMLGTLLAITLSIPIGLLSARNIAPNYPIYLIARTITVFFRAIPEFIMAMILVIAIGFGAMPGVIALGFHTMGFLAKFYAESIEHVNEEPMKAIESMGASKWQVIAFSVVPQVIPSFIGNNLYILDRNIRMATMLGIVGAGGIGYELQSSFRMFEYPRVSAIIIVIFLTIFVIDMLSSYIRSKVL</sequence>
<keyword evidence="7 8" id="KW-0472">Membrane</keyword>
<evidence type="ECO:0000313" key="10">
    <source>
        <dbReference type="EMBL" id="SVA71606.1"/>
    </source>
</evidence>
<dbReference type="InterPro" id="IPR000515">
    <property type="entry name" value="MetI-like"/>
</dbReference>
<name>A0A381Y3B2_9ZZZZ</name>
<evidence type="ECO:0000256" key="8">
    <source>
        <dbReference type="SAM" id="Phobius"/>
    </source>
</evidence>
<feature type="transmembrane region" description="Helical" evidence="8">
    <location>
        <begin position="424"/>
        <end position="443"/>
    </location>
</feature>
<feature type="transmembrane region" description="Helical" evidence="8">
    <location>
        <begin position="255"/>
        <end position="275"/>
    </location>
</feature>
<feature type="transmembrane region" description="Helical" evidence="8">
    <location>
        <begin position="449"/>
        <end position="467"/>
    </location>
</feature>
<dbReference type="Gene3D" id="3.40.190.10">
    <property type="entry name" value="Periplasmic binding protein-like II"/>
    <property type="match status" value="2"/>
</dbReference>
<protein>
    <recommendedName>
        <fullName evidence="9">ABC transmembrane type-1 domain-containing protein</fullName>
    </recommendedName>
</protein>
<dbReference type="Gene3D" id="1.10.3720.10">
    <property type="entry name" value="MetI-like"/>
    <property type="match status" value="1"/>
</dbReference>
<dbReference type="GO" id="GO:0043190">
    <property type="term" value="C:ATP-binding cassette (ABC) transporter complex"/>
    <property type="evidence" value="ECO:0007669"/>
    <property type="project" value="InterPro"/>
</dbReference>
<dbReference type="NCBIfam" id="TIGR01098">
    <property type="entry name" value="3A0109s03R"/>
    <property type="match status" value="1"/>
</dbReference>
<feature type="transmembrane region" description="Helical" evidence="8">
    <location>
        <begin position="369"/>
        <end position="389"/>
    </location>
</feature>
<evidence type="ECO:0000256" key="7">
    <source>
        <dbReference type="ARBA" id="ARBA00023136"/>
    </source>
</evidence>
<evidence type="ECO:0000256" key="1">
    <source>
        <dbReference type="ARBA" id="ARBA00004651"/>
    </source>
</evidence>
<evidence type="ECO:0000256" key="4">
    <source>
        <dbReference type="ARBA" id="ARBA00022692"/>
    </source>
</evidence>
<keyword evidence="5" id="KW-0732">Signal</keyword>
<keyword evidence="2" id="KW-0813">Transport</keyword>
<organism evidence="10">
    <name type="scientific">marine metagenome</name>
    <dbReference type="NCBI Taxonomy" id="408172"/>
    <lineage>
        <taxon>unclassified sequences</taxon>
        <taxon>metagenomes</taxon>
        <taxon>ecological metagenomes</taxon>
    </lineage>
</organism>
<accession>A0A381Y3B2</accession>
<evidence type="ECO:0000256" key="2">
    <source>
        <dbReference type="ARBA" id="ARBA00022448"/>
    </source>
</evidence>
<dbReference type="AlphaFoldDB" id="A0A381Y3B2"/>
<dbReference type="PANTHER" id="PTHR30043:SF1">
    <property type="entry name" value="ABC TRANSPORT SYSTEM PERMEASE PROTEIN P69"/>
    <property type="match status" value="1"/>
</dbReference>
<dbReference type="PROSITE" id="PS50928">
    <property type="entry name" value="ABC_TM1"/>
    <property type="match status" value="1"/>
</dbReference>
<evidence type="ECO:0000259" key="9">
    <source>
        <dbReference type="PROSITE" id="PS50928"/>
    </source>
</evidence>